<sequence>MVTIDENVARWAATPIPLGHPGFCLTALVLGPNEIPRILDVAQAQQTPELAVLGVMAHGKDEEPERAVEMAKAALIACHDLPDDRALPYSELVLLSLNQAAKIILEKLMASGQFEYQSDFARKHRGEGEAIGVAKGEARAILSVLEARKVHVPDEVRQRILACTDHTVLERWIRRAVTLASTDELFCDT</sequence>
<keyword evidence="2" id="KW-1185">Reference proteome</keyword>
<proteinExistence type="predicted"/>
<accession>A0ABZ2MCQ2</accession>
<evidence type="ECO:0000313" key="1">
    <source>
        <dbReference type="EMBL" id="WXB20309.1"/>
    </source>
</evidence>
<gene>
    <name evidence="1" type="ORF">LZC94_40210</name>
</gene>
<dbReference type="Proteomes" id="UP001370348">
    <property type="component" value="Chromosome"/>
</dbReference>
<reference evidence="1 2" key="1">
    <citation type="submission" date="2021-12" db="EMBL/GenBank/DDBJ databases">
        <title>Discovery of the Pendulisporaceae a myxobacterial family with distinct sporulation behavior and unique specialized metabolism.</title>
        <authorList>
            <person name="Garcia R."/>
            <person name="Popoff A."/>
            <person name="Bader C.D."/>
            <person name="Loehr J."/>
            <person name="Walesch S."/>
            <person name="Walt C."/>
            <person name="Boldt J."/>
            <person name="Bunk B."/>
            <person name="Haeckl F.J.F.P.J."/>
            <person name="Gunesch A.P."/>
            <person name="Birkelbach J."/>
            <person name="Nuebel U."/>
            <person name="Pietschmann T."/>
            <person name="Bach T."/>
            <person name="Mueller R."/>
        </authorList>
    </citation>
    <scope>NUCLEOTIDE SEQUENCE [LARGE SCALE GENOMIC DNA]</scope>
    <source>
        <strain evidence="1 2">MSr11954</strain>
    </source>
</reference>
<evidence type="ECO:0000313" key="2">
    <source>
        <dbReference type="Proteomes" id="UP001370348"/>
    </source>
</evidence>
<name>A0ABZ2MCQ2_9BACT</name>
<dbReference type="EMBL" id="CP089984">
    <property type="protein sequence ID" value="WXB20309.1"/>
    <property type="molecule type" value="Genomic_DNA"/>
</dbReference>
<protein>
    <submittedName>
        <fullName evidence="1">Uncharacterized protein</fullName>
    </submittedName>
</protein>
<organism evidence="1 2">
    <name type="scientific">Pendulispora albinea</name>
    <dbReference type="NCBI Taxonomy" id="2741071"/>
    <lineage>
        <taxon>Bacteria</taxon>
        <taxon>Pseudomonadati</taxon>
        <taxon>Myxococcota</taxon>
        <taxon>Myxococcia</taxon>
        <taxon>Myxococcales</taxon>
        <taxon>Sorangiineae</taxon>
        <taxon>Pendulisporaceae</taxon>
        <taxon>Pendulispora</taxon>
    </lineage>
</organism>